<dbReference type="CDD" id="cd06714">
    <property type="entry name" value="PDZ_RIM-like"/>
    <property type="match status" value="1"/>
</dbReference>
<dbReference type="STRING" id="48709.A0A1D2NKI2"/>
<evidence type="ECO:0000313" key="3">
    <source>
        <dbReference type="EMBL" id="ODN05625.1"/>
    </source>
</evidence>
<dbReference type="PANTHER" id="PTHR14113">
    <property type="entry name" value="PICCOLO/BASSOON"/>
    <property type="match status" value="1"/>
</dbReference>
<dbReference type="SUPFAM" id="SSF50156">
    <property type="entry name" value="PDZ domain-like"/>
    <property type="match status" value="1"/>
</dbReference>
<dbReference type="OrthoDB" id="420032at2759"/>
<evidence type="ECO:0000256" key="1">
    <source>
        <dbReference type="SAM" id="MobiDB-lite"/>
    </source>
</evidence>
<dbReference type="GO" id="GO:0098978">
    <property type="term" value="C:glutamatergic synapse"/>
    <property type="evidence" value="ECO:0007669"/>
    <property type="project" value="TreeGrafter"/>
</dbReference>
<dbReference type="AlphaFoldDB" id="A0A1D2NKI2"/>
<protein>
    <submittedName>
        <fullName evidence="3">Protein piccolo</fullName>
    </submittedName>
</protein>
<reference evidence="3 4" key="1">
    <citation type="journal article" date="2016" name="Genome Biol. Evol.">
        <title>Gene Family Evolution Reflects Adaptation to Soil Environmental Stressors in the Genome of the Collembolan Orchesella cincta.</title>
        <authorList>
            <person name="Faddeeva-Vakhrusheva A."/>
            <person name="Derks M.F."/>
            <person name="Anvar S.Y."/>
            <person name="Agamennone V."/>
            <person name="Suring W."/>
            <person name="Smit S."/>
            <person name="van Straalen N.M."/>
            <person name="Roelofs D."/>
        </authorList>
    </citation>
    <scope>NUCLEOTIDE SEQUENCE [LARGE SCALE GENOMIC DNA]</scope>
    <source>
        <tissue evidence="3">Mixed pool</tissue>
    </source>
</reference>
<dbReference type="PROSITE" id="PS50106">
    <property type="entry name" value="PDZ"/>
    <property type="match status" value="1"/>
</dbReference>
<dbReference type="Proteomes" id="UP000094527">
    <property type="component" value="Unassembled WGS sequence"/>
</dbReference>
<evidence type="ECO:0000259" key="2">
    <source>
        <dbReference type="PROSITE" id="PS50106"/>
    </source>
</evidence>
<dbReference type="EMBL" id="LJIJ01000019">
    <property type="protein sequence ID" value="ODN05625.1"/>
    <property type="molecule type" value="Genomic_DNA"/>
</dbReference>
<dbReference type="GO" id="GO:0098982">
    <property type="term" value="C:GABA-ergic synapse"/>
    <property type="evidence" value="ECO:0007669"/>
    <property type="project" value="TreeGrafter"/>
</dbReference>
<dbReference type="GO" id="GO:0035418">
    <property type="term" value="P:protein localization to synapse"/>
    <property type="evidence" value="ECO:0007669"/>
    <property type="project" value="TreeGrafter"/>
</dbReference>
<keyword evidence="4" id="KW-1185">Reference proteome</keyword>
<organism evidence="3 4">
    <name type="scientific">Orchesella cincta</name>
    <name type="common">Springtail</name>
    <name type="synonym">Podura cincta</name>
    <dbReference type="NCBI Taxonomy" id="48709"/>
    <lineage>
        <taxon>Eukaryota</taxon>
        <taxon>Metazoa</taxon>
        <taxon>Ecdysozoa</taxon>
        <taxon>Arthropoda</taxon>
        <taxon>Hexapoda</taxon>
        <taxon>Collembola</taxon>
        <taxon>Entomobryomorpha</taxon>
        <taxon>Entomobryoidea</taxon>
        <taxon>Orchesellidae</taxon>
        <taxon>Orchesellinae</taxon>
        <taxon>Orchesella</taxon>
    </lineage>
</organism>
<dbReference type="Gene3D" id="2.30.42.10">
    <property type="match status" value="1"/>
</dbReference>
<evidence type="ECO:0000313" key="4">
    <source>
        <dbReference type="Proteomes" id="UP000094527"/>
    </source>
</evidence>
<feature type="region of interest" description="Disordered" evidence="1">
    <location>
        <begin position="238"/>
        <end position="288"/>
    </location>
</feature>
<gene>
    <name evidence="3" type="ORF">Ocin01_01058</name>
</gene>
<feature type="domain" description="PDZ" evidence="2">
    <location>
        <begin position="107"/>
        <end position="201"/>
    </location>
</feature>
<dbReference type="InterPro" id="IPR052098">
    <property type="entry name" value="Presynaptic_Scaffold_Bsn/Pclo"/>
</dbReference>
<dbReference type="InterPro" id="IPR001478">
    <property type="entry name" value="PDZ"/>
</dbReference>
<feature type="region of interest" description="Disordered" evidence="1">
    <location>
        <begin position="1"/>
        <end position="98"/>
    </location>
</feature>
<dbReference type="PANTHER" id="PTHR14113:SF6">
    <property type="entry name" value="PROTEIN PICCOLO"/>
    <property type="match status" value="1"/>
</dbReference>
<feature type="compositionally biased region" description="Low complexity" evidence="1">
    <location>
        <begin position="67"/>
        <end position="92"/>
    </location>
</feature>
<dbReference type="GO" id="GO:0030424">
    <property type="term" value="C:axon"/>
    <property type="evidence" value="ECO:0007669"/>
    <property type="project" value="TreeGrafter"/>
</dbReference>
<name>A0A1D2NKI2_ORCCI</name>
<feature type="compositionally biased region" description="Polar residues" evidence="1">
    <location>
        <begin position="263"/>
        <end position="288"/>
    </location>
</feature>
<sequence length="300" mass="32161">MTRISGDGDGSVTGIIGAPVQQPRRESSIVQWDSSSPGSSNPPSRRSSRSRSLVPAISTDSSATMEQQSMFQRQQQQLQQQQQKTTKKSQTQHLPRSKKKYPFPVKKYWLSRDPKDRSVGGNGVGMRIVGGKELADSGGKLAAYVARIFPGGLVEHIGGIHEGDVVVEWDGNSLGNKTFEEVSSILSGSSTKAELEVVIRSNYNVFTGKSLLPGSGDDDYGRRQSDCGTDMGSVITDSQSIGLAHQDTTDDNESDKSRPGEGTYSSSCTLASETTTPGKSSFPQSTASLTHAAQGLWDIL</sequence>
<comment type="caution">
    <text evidence="3">The sequence shown here is derived from an EMBL/GenBank/DDBJ whole genome shotgun (WGS) entry which is preliminary data.</text>
</comment>
<dbReference type="Pfam" id="PF00595">
    <property type="entry name" value="PDZ"/>
    <property type="match status" value="1"/>
</dbReference>
<feature type="compositionally biased region" description="Low complexity" evidence="1">
    <location>
        <begin position="34"/>
        <end position="45"/>
    </location>
</feature>
<dbReference type="GO" id="GO:0048788">
    <property type="term" value="C:cytoskeleton of presynaptic active zone"/>
    <property type="evidence" value="ECO:0007669"/>
    <property type="project" value="TreeGrafter"/>
</dbReference>
<dbReference type="GO" id="GO:0098882">
    <property type="term" value="F:structural constituent of presynaptic active zone"/>
    <property type="evidence" value="ECO:0007669"/>
    <property type="project" value="TreeGrafter"/>
</dbReference>
<accession>A0A1D2NKI2</accession>
<dbReference type="SMART" id="SM00228">
    <property type="entry name" value="PDZ"/>
    <property type="match status" value="1"/>
</dbReference>
<dbReference type="GO" id="GO:1904071">
    <property type="term" value="P:presynaptic active zone assembly"/>
    <property type="evidence" value="ECO:0007669"/>
    <property type="project" value="TreeGrafter"/>
</dbReference>
<dbReference type="InterPro" id="IPR036034">
    <property type="entry name" value="PDZ_sf"/>
</dbReference>
<proteinExistence type="predicted"/>